<keyword evidence="3" id="KW-0804">Transcription</keyword>
<dbReference type="InterPro" id="IPR014710">
    <property type="entry name" value="RmlC-like_jellyroll"/>
</dbReference>
<dbReference type="PANTHER" id="PTHR43280">
    <property type="entry name" value="ARAC-FAMILY TRANSCRIPTIONAL REGULATOR"/>
    <property type="match status" value="1"/>
</dbReference>
<accession>A0ABR7PFP3</accession>
<gene>
    <name evidence="5" type="ORF">H8712_15915</name>
</gene>
<dbReference type="PROSITE" id="PS01124">
    <property type="entry name" value="HTH_ARAC_FAMILY_2"/>
    <property type="match status" value="1"/>
</dbReference>
<dbReference type="Gene3D" id="2.60.120.10">
    <property type="entry name" value="Jelly Rolls"/>
    <property type="match status" value="1"/>
</dbReference>
<dbReference type="InterPro" id="IPR003313">
    <property type="entry name" value="AraC-bd"/>
</dbReference>
<evidence type="ECO:0000256" key="3">
    <source>
        <dbReference type="ARBA" id="ARBA00023163"/>
    </source>
</evidence>
<evidence type="ECO:0000256" key="2">
    <source>
        <dbReference type="ARBA" id="ARBA00023125"/>
    </source>
</evidence>
<protein>
    <submittedName>
        <fullName evidence="5">Helix-turn-helix domain-containing protein</fullName>
    </submittedName>
</protein>
<evidence type="ECO:0000256" key="1">
    <source>
        <dbReference type="ARBA" id="ARBA00023015"/>
    </source>
</evidence>
<sequence length="279" mass="32413">MESETFNKAGYLKDNFRLFHLTDTNSLPISYHYHDFYKVFLLLKGDVTYHIEGKTYDLKPYDLVLVNAGEIHKPVINSTFYERMILYISPDFLERYKESGDLLDSCFTNAENNHSHVLRVELFAKSRLYETLVELEGSLAQDDFASGLYQNTLFLQFLILLNRASMDSYSSAYIPNSYCNSKILPILEYIAEHLVEDLSIDTLSSKFYMSRYYLMHLFKKETGYSVANYISTKRLLHARALIQSGTSVTEACFASGFKNYSTFSRAYKKLFLISAREHR</sequence>
<evidence type="ECO:0000259" key="4">
    <source>
        <dbReference type="PROSITE" id="PS01124"/>
    </source>
</evidence>
<feature type="domain" description="HTH araC/xylS-type" evidence="4">
    <location>
        <begin position="184"/>
        <end position="279"/>
    </location>
</feature>
<dbReference type="Gene3D" id="1.10.10.60">
    <property type="entry name" value="Homeodomain-like"/>
    <property type="match status" value="2"/>
</dbReference>
<proteinExistence type="predicted"/>
<name>A0ABR7PFP3_9FIRM</name>
<dbReference type="EMBL" id="JACRTP010000013">
    <property type="protein sequence ID" value="MBC8630058.1"/>
    <property type="molecule type" value="Genomic_DNA"/>
</dbReference>
<dbReference type="InterPro" id="IPR037923">
    <property type="entry name" value="HTH-like"/>
</dbReference>
<dbReference type="SUPFAM" id="SSF51215">
    <property type="entry name" value="Regulatory protein AraC"/>
    <property type="match status" value="1"/>
</dbReference>
<reference evidence="5 6" key="1">
    <citation type="submission" date="2020-08" db="EMBL/GenBank/DDBJ databases">
        <title>Genome public.</title>
        <authorList>
            <person name="Liu C."/>
            <person name="Sun Q."/>
        </authorList>
    </citation>
    <scope>NUCLEOTIDE SEQUENCE [LARGE SCALE GENOMIC DNA]</scope>
    <source>
        <strain evidence="5 6">3_YM_SP_D4_24.mj</strain>
    </source>
</reference>
<dbReference type="InterPro" id="IPR009057">
    <property type="entry name" value="Homeodomain-like_sf"/>
</dbReference>
<dbReference type="PANTHER" id="PTHR43280:SF34">
    <property type="entry name" value="ARAC-FAMILY TRANSCRIPTIONAL REGULATOR"/>
    <property type="match status" value="1"/>
</dbReference>
<evidence type="ECO:0000313" key="6">
    <source>
        <dbReference type="Proteomes" id="UP000661649"/>
    </source>
</evidence>
<evidence type="ECO:0000313" key="5">
    <source>
        <dbReference type="EMBL" id="MBC8630058.1"/>
    </source>
</evidence>
<dbReference type="SUPFAM" id="SSF46689">
    <property type="entry name" value="Homeodomain-like"/>
    <property type="match status" value="2"/>
</dbReference>
<dbReference type="InterPro" id="IPR018060">
    <property type="entry name" value="HTH_AraC"/>
</dbReference>
<dbReference type="Proteomes" id="UP000661649">
    <property type="component" value="Unassembled WGS sequence"/>
</dbReference>
<keyword evidence="6" id="KW-1185">Reference proteome</keyword>
<keyword evidence="1" id="KW-0805">Transcription regulation</keyword>
<dbReference type="Pfam" id="PF12833">
    <property type="entry name" value="HTH_18"/>
    <property type="match status" value="1"/>
</dbReference>
<dbReference type="RefSeq" id="WP_117457453.1">
    <property type="nucleotide sequence ID" value="NZ_JACRTP010000013.1"/>
</dbReference>
<dbReference type="SMART" id="SM00342">
    <property type="entry name" value="HTH_ARAC"/>
    <property type="match status" value="1"/>
</dbReference>
<keyword evidence="2" id="KW-0238">DNA-binding</keyword>
<comment type="caution">
    <text evidence="5">The sequence shown here is derived from an EMBL/GenBank/DDBJ whole genome shotgun (WGS) entry which is preliminary data.</text>
</comment>
<dbReference type="Pfam" id="PF02311">
    <property type="entry name" value="AraC_binding"/>
    <property type="match status" value="1"/>
</dbReference>
<organism evidence="5 6">
    <name type="scientific">Blautia stercoris</name>
    <dbReference type="NCBI Taxonomy" id="871664"/>
    <lineage>
        <taxon>Bacteria</taxon>
        <taxon>Bacillati</taxon>
        <taxon>Bacillota</taxon>
        <taxon>Clostridia</taxon>
        <taxon>Lachnospirales</taxon>
        <taxon>Lachnospiraceae</taxon>
        <taxon>Blautia</taxon>
    </lineage>
</organism>